<dbReference type="PANTHER" id="PTHR11161">
    <property type="entry name" value="O-ACYLTRANSFERASE"/>
    <property type="match status" value="1"/>
</dbReference>
<feature type="transmembrane region" description="Helical" evidence="2">
    <location>
        <begin position="628"/>
        <end position="648"/>
    </location>
</feature>
<feature type="compositionally biased region" description="Basic and acidic residues" evidence="1">
    <location>
        <begin position="776"/>
        <end position="793"/>
    </location>
</feature>
<feature type="compositionally biased region" description="Basic and acidic residues" evidence="1">
    <location>
        <begin position="738"/>
        <end position="752"/>
    </location>
</feature>
<dbReference type="InterPro" id="IPR052728">
    <property type="entry name" value="O2_lipid_transport_reg"/>
</dbReference>
<dbReference type="Pfam" id="PF01757">
    <property type="entry name" value="Acyl_transf_3"/>
    <property type="match status" value="1"/>
</dbReference>
<organism evidence="5 6">
    <name type="scientific">Clavelina lepadiformis</name>
    <name type="common">Light-bulb sea squirt</name>
    <name type="synonym">Ascidia lepadiformis</name>
    <dbReference type="NCBI Taxonomy" id="159417"/>
    <lineage>
        <taxon>Eukaryota</taxon>
        <taxon>Metazoa</taxon>
        <taxon>Chordata</taxon>
        <taxon>Tunicata</taxon>
        <taxon>Ascidiacea</taxon>
        <taxon>Aplousobranchia</taxon>
        <taxon>Clavelinidae</taxon>
        <taxon>Clavelina</taxon>
    </lineage>
</organism>
<feature type="domain" description="Nose resistant-to-fluoxetine protein N-terminal" evidence="4">
    <location>
        <begin position="109"/>
        <end position="231"/>
    </location>
</feature>
<dbReference type="Pfam" id="PF20146">
    <property type="entry name" value="NRF"/>
    <property type="match status" value="1"/>
</dbReference>
<feature type="transmembrane region" description="Helical" evidence="2">
    <location>
        <begin position="496"/>
        <end position="515"/>
    </location>
</feature>
<feature type="transmembrane region" description="Helical" evidence="2">
    <location>
        <begin position="467"/>
        <end position="489"/>
    </location>
</feature>
<feature type="signal peptide" evidence="3">
    <location>
        <begin position="1"/>
        <end position="21"/>
    </location>
</feature>
<feature type="transmembrane region" description="Helical" evidence="2">
    <location>
        <begin position="588"/>
        <end position="608"/>
    </location>
</feature>
<keyword evidence="2" id="KW-1133">Transmembrane helix</keyword>
<reference evidence="5 6" key="1">
    <citation type="submission" date="2024-02" db="EMBL/GenBank/DDBJ databases">
        <authorList>
            <person name="Daric V."/>
            <person name="Darras S."/>
        </authorList>
    </citation>
    <scope>NUCLEOTIDE SEQUENCE [LARGE SCALE GENOMIC DNA]</scope>
</reference>
<evidence type="ECO:0000256" key="3">
    <source>
        <dbReference type="SAM" id="SignalP"/>
    </source>
</evidence>
<feature type="transmembrane region" description="Helical" evidence="2">
    <location>
        <begin position="559"/>
        <end position="576"/>
    </location>
</feature>
<accession>A0ABP0FAZ8</accession>
<keyword evidence="2" id="KW-0812">Transmembrane</keyword>
<gene>
    <name evidence="5" type="ORF">CVLEPA_LOCUS6267</name>
</gene>
<feature type="region of interest" description="Disordered" evidence="1">
    <location>
        <begin position="738"/>
        <end position="759"/>
    </location>
</feature>
<comment type="caution">
    <text evidence="5">The sequence shown here is derived from an EMBL/GenBank/DDBJ whole genome shotgun (WGS) entry which is preliminary data.</text>
</comment>
<feature type="region of interest" description="Disordered" evidence="1">
    <location>
        <begin position="773"/>
        <end position="793"/>
    </location>
</feature>
<feature type="transmembrane region" description="Helical" evidence="2">
    <location>
        <begin position="698"/>
        <end position="719"/>
    </location>
</feature>
<dbReference type="SMART" id="SM00703">
    <property type="entry name" value="NRF"/>
    <property type="match status" value="1"/>
</dbReference>
<dbReference type="InterPro" id="IPR002656">
    <property type="entry name" value="Acyl_transf_3_dom"/>
</dbReference>
<name>A0ABP0FAZ8_CLALP</name>
<feature type="transmembrane region" description="Helical" evidence="2">
    <location>
        <begin position="362"/>
        <end position="384"/>
    </location>
</feature>
<keyword evidence="6" id="KW-1185">Reference proteome</keyword>
<evidence type="ECO:0000256" key="1">
    <source>
        <dbReference type="SAM" id="MobiDB-lite"/>
    </source>
</evidence>
<dbReference type="Proteomes" id="UP001642483">
    <property type="component" value="Unassembled WGS sequence"/>
</dbReference>
<protein>
    <recommendedName>
        <fullName evidence="4">Nose resistant-to-fluoxetine protein N-terminal domain-containing protein</fullName>
    </recommendedName>
</protein>
<feature type="transmembrane region" description="Helical" evidence="2">
    <location>
        <begin position="405"/>
        <end position="423"/>
    </location>
</feature>
<proteinExistence type="predicted"/>
<dbReference type="PANTHER" id="PTHR11161:SF0">
    <property type="entry name" value="O-ACYLTRANSFERASE LIKE PROTEIN"/>
    <property type="match status" value="1"/>
</dbReference>
<feature type="transmembrane region" description="Helical" evidence="2">
    <location>
        <begin position="660"/>
        <end position="683"/>
    </location>
</feature>
<dbReference type="InterPro" id="IPR006621">
    <property type="entry name" value="Nose-resist-to-fluoxetine_N"/>
</dbReference>
<keyword evidence="2" id="KW-0472">Membrane</keyword>
<feature type="transmembrane region" description="Helical" evidence="2">
    <location>
        <begin position="321"/>
        <end position="342"/>
    </location>
</feature>
<keyword evidence="3" id="KW-0732">Signal</keyword>
<evidence type="ECO:0000259" key="4">
    <source>
        <dbReference type="SMART" id="SM00703"/>
    </source>
</evidence>
<dbReference type="EMBL" id="CAWYQH010000035">
    <property type="protein sequence ID" value="CAK8676835.1"/>
    <property type="molecule type" value="Genomic_DNA"/>
</dbReference>
<evidence type="ECO:0000256" key="2">
    <source>
        <dbReference type="SAM" id="Phobius"/>
    </source>
</evidence>
<feature type="chain" id="PRO_5046610056" description="Nose resistant-to-fluoxetine protein N-terminal domain-containing protein" evidence="3">
    <location>
        <begin position="22"/>
        <end position="810"/>
    </location>
</feature>
<sequence>MVTCLEFVAVFCLWSVYTCNADLCAEDNCLDGVMVESGLDVRISKYSRRNFIEKIKDIKTNFKQNRDDFRLEKLEKFINQFRGSQSAGRNLQPLFKQLLEKTPESNASLQQCIKNWLIVLDDLKLFNNLTYSAHMLDAWGRPESGILEGNVRWPGSYYECWQANGPKVSGKWCQAYLGKLQVPYNQGFPLSISWGTCFPKSCSEEDVYAIISKLLAGNRLETLLQQVSCPVPFSDLTTTDIIAIVITVVLSTLILVGSSYEIYKRYSVNTSSRTGTHFKTKECSQPTSKLCQLALCFSVVSNTEKLLDTSRSPGVLPVLDGVRFLSTTWVVLGHAFFLPMYALDNPAVVNQFVKNNPSFMPIMNGTFSVDTFFLLSGLLVAYLGMKHLVKAKGKINILLMYLQRYLRLTPLYAYLILFSLSLYKYCGDGPYWVKFANRVYDQCDDLWYSNLLYFNNLYPEINMCYSWSWYLANDMQFYLLSPFLLILLYRWPKIGMSSLVTILLGSVITTGVLSIHSSLQPFAVTQAIITSIGYRFIFNPNDTTTIEEKYLFDIYTTPWSRISVYIIGMMTGYTLFVTNQKIKMHKAVVIVGWITASVIALSVIYGLYEPLKDFDLMDENLAAFYNAVSRPAFGFSVAWLIIACVSGYGGPITTFLNWKVFIPLSRLTYSVYLIHLLVMQWFVATKEEPFHFSLQNNVYLYLGTLILTFGWSFVASVAIEWPFMRVLKVLFPTGPKETRTADNNRNHMDSNKENITQVKKNGNLRQSIEEISMEAQSDKSRSREKNISLQAQDEKSFKLNGTVNGSFKSE</sequence>
<evidence type="ECO:0000313" key="5">
    <source>
        <dbReference type="EMBL" id="CAK8676835.1"/>
    </source>
</evidence>
<evidence type="ECO:0000313" key="6">
    <source>
        <dbReference type="Proteomes" id="UP001642483"/>
    </source>
</evidence>
<feature type="transmembrane region" description="Helical" evidence="2">
    <location>
        <begin position="241"/>
        <end position="263"/>
    </location>
</feature>